<dbReference type="InterPro" id="IPR036265">
    <property type="entry name" value="HIT-like_sf"/>
</dbReference>
<evidence type="ECO:0000256" key="8">
    <source>
        <dbReference type="ARBA" id="ARBA00023144"/>
    </source>
</evidence>
<evidence type="ECO:0000259" key="12">
    <source>
        <dbReference type="Pfam" id="PF01087"/>
    </source>
</evidence>
<name>A0ABV8TYI9_9ACTN</name>
<evidence type="ECO:0000259" key="13">
    <source>
        <dbReference type="Pfam" id="PF02744"/>
    </source>
</evidence>
<keyword evidence="15" id="KW-1185">Reference proteome</keyword>
<dbReference type="InterPro" id="IPR005850">
    <property type="entry name" value="GalP_Utransf_C"/>
</dbReference>
<feature type="domain" description="Galactose-1-phosphate uridyl transferase C-terminal" evidence="13">
    <location>
        <begin position="275"/>
        <end position="427"/>
    </location>
</feature>
<feature type="compositionally biased region" description="Basic and acidic residues" evidence="11">
    <location>
        <begin position="78"/>
        <end position="93"/>
    </location>
</feature>
<comment type="similarity">
    <text evidence="2">Belongs to the galactose-1-phosphate uridylyltransferase type 1 family.</text>
</comment>
<dbReference type="PANTHER" id="PTHR11943">
    <property type="entry name" value="GALACTOSE-1-PHOSPHATE URIDYLYLTRANSFERASE"/>
    <property type="match status" value="1"/>
</dbReference>
<sequence length="433" mass="47207">MDCLSEEAVALADGRRLRYFRSDRDDGGEDGGPSPETAVHRGEKGEGGGTAAHSETSSSSPRSTDRSETGECRGPAAHPDRRETGPPPRQGERRWDVLRREWVVVSASRNGRPLLPVDCPLCPTPVAPPEPRTGECGSRAPSPASGLTEIPAPGYDIAVFDNRFPSLTGTGSPDGKPSEHFAEMGLSRPANGHCEVVCFSDDHDATLSSLSTERIADIVAVQARRSEELLGRDDVREVACFENHGVDIGVTLHHPHGQIYAYPYTTPDTERVLESAAAYLEHRGRNLFEDLIAAETVGPRVVARSEDWIAFVPYSARWPCELRICPLDPVSDLPGLSGRQRRSFAEMYRRLLRALESVLGADVPYMAAWRQAPRDGDPRTAEAWRLSHQLVSPRRAPGKIKYLASSESLMGAFVNDVVPEEIAARLAEAYAAA</sequence>
<evidence type="ECO:0000256" key="7">
    <source>
        <dbReference type="ARBA" id="ARBA00022833"/>
    </source>
</evidence>
<keyword evidence="5 14" id="KW-0548">Nucleotidyltransferase</keyword>
<feature type="region of interest" description="Disordered" evidence="11">
    <location>
        <begin position="18"/>
        <end position="93"/>
    </location>
</feature>
<dbReference type="EMBL" id="JBHSDK010000013">
    <property type="protein sequence ID" value="MFC4335522.1"/>
    <property type="molecule type" value="Genomic_DNA"/>
</dbReference>
<feature type="domain" description="Galactose-1-phosphate uridyl transferase N-terminal" evidence="12">
    <location>
        <begin position="94"/>
        <end position="264"/>
    </location>
</feature>
<evidence type="ECO:0000256" key="1">
    <source>
        <dbReference type="ARBA" id="ARBA00001947"/>
    </source>
</evidence>
<evidence type="ECO:0000313" key="15">
    <source>
        <dbReference type="Proteomes" id="UP001595823"/>
    </source>
</evidence>
<dbReference type="RefSeq" id="WP_380620451.1">
    <property type="nucleotide sequence ID" value="NZ_JBHSDK010000013.1"/>
</dbReference>
<dbReference type="InterPro" id="IPR005849">
    <property type="entry name" value="GalP_Utransf_N"/>
</dbReference>
<dbReference type="Pfam" id="PF01087">
    <property type="entry name" value="GalP_UDP_transf"/>
    <property type="match status" value="1"/>
</dbReference>
<dbReference type="SUPFAM" id="SSF54197">
    <property type="entry name" value="HIT-like"/>
    <property type="match status" value="2"/>
</dbReference>
<evidence type="ECO:0000256" key="11">
    <source>
        <dbReference type="SAM" id="MobiDB-lite"/>
    </source>
</evidence>
<evidence type="ECO:0000256" key="4">
    <source>
        <dbReference type="ARBA" id="ARBA00022679"/>
    </source>
</evidence>
<dbReference type="Gene3D" id="3.30.428.10">
    <property type="entry name" value="HIT-like"/>
    <property type="match status" value="2"/>
</dbReference>
<dbReference type="Pfam" id="PF02744">
    <property type="entry name" value="GalP_UDP_tr_C"/>
    <property type="match status" value="1"/>
</dbReference>
<comment type="caution">
    <text evidence="14">The sequence shown here is derived from an EMBL/GenBank/DDBJ whole genome shotgun (WGS) entry which is preliminary data.</text>
</comment>
<gene>
    <name evidence="14" type="primary">galT</name>
    <name evidence="14" type="ORF">ACFPET_09955</name>
</gene>
<evidence type="ECO:0000256" key="9">
    <source>
        <dbReference type="ARBA" id="ARBA00023277"/>
    </source>
</evidence>
<proteinExistence type="inferred from homology"/>
<accession>A0ABV8TYI9</accession>
<protein>
    <recommendedName>
        <fullName evidence="3 10">Galactose-1-phosphate uridylyltransferase</fullName>
        <ecNumber evidence="10">2.7.7.12</ecNumber>
    </recommendedName>
</protein>
<keyword evidence="8" id="KW-0299">Galactose metabolism</keyword>
<dbReference type="NCBIfam" id="TIGR00209">
    <property type="entry name" value="galT_1"/>
    <property type="match status" value="1"/>
</dbReference>
<keyword evidence="9" id="KW-0119">Carbohydrate metabolism</keyword>
<evidence type="ECO:0000256" key="2">
    <source>
        <dbReference type="ARBA" id="ARBA00010951"/>
    </source>
</evidence>
<evidence type="ECO:0000256" key="6">
    <source>
        <dbReference type="ARBA" id="ARBA00022723"/>
    </source>
</evidence>
<keyword evidence="6" id="KW-0479">Metal-binding</keyword>
<dbReference type="Proteomes" id="UP001595823">
    <property type="component" value="Unassembled WGS sequence"/>
</dbReference>
<evidence type="ECO:0000256" key="10">
    <source>
        <dbReference type="NCBIfam" id="TIGR00209"/>
    </source>
</evidence>
<dbReference type="PANTHER" id="PTHR11943:SF1">
    <property type="entry name" value="GALACTOSE-1-PHOSPHATE URIDYLYLTRANSFERASE"/>
    <property type="match status" value="1"/>
</dbReference>
<keyword evidence="4 14" id="KW-0808">Transferase</keyword>
<dbReference type="EC" id="2.7.7.12" evidence="10"/>
<evidence type="ECO:0000256" key="3">
    <source>
        <dbReference type="ARBA" id="ARBA00016340"/>
    </source>
</evidence>
<evidence type="ECO:0000256" key="5">
    <source>
        <dbReference type="ARBA" id="ARBA00022695"/>
    </source>
</evidence>
<reference evidence="15" key="1">
    <citation type="journal article" date="2019" name="Int. J. Syst. Evol. Microbiol.">
        <title>The Global Catalogue of Microorganisms (GCM) 10K type strain sequencing project: providing services to taxonomists for standard genome sequencing and annotation.</title>
        <authorList>
            <consortium name="The Broad Institute Genomics Platform"/>
            <consortium name="The Broad Institute Genome Sequencing Center for Infectious Disease"/>
            <person name="Wu L."/>
            <person name="Ma J."/>
        </authorList>
    </citation>
    <scope>NUCLEOTIDE SEQUENCE [LARGE SCALE GENOMIC DNA]</scope>
    <source>
        <strain evidence="15">IBRC-M 10908</strain>
    </source>
</reference>
<dbReference type="GO" id="GO:0008108">
    <property type="term" value="F:UDP-glucose:hexose-1-phosphate uridylyltransferase activity"/>
    <property type="evidence" value="ECO:0007669"/>
    <property type="project" value="UniProtKB-EC"/>
</dbReference>
<evidence type="ECO:0000313" key="14">
    <source>
        <dbReference type="EMBL" id="MFC4335522.1"/>
    </source>
</evidence>
<organism evidence="14 15">
    <name type="scientific">Salininema proteolyticum</name>
    <dbReference type="NCBI Taxonomy" id="1607685"/>
    <lineage>
        <taxon>Bacteria</taxon>
        <taxon>Bacillati</taxon>
        <taxon>Actinomycetota</taxon>
        <taxon>Actinomycetes</taxon>
        <taxon>Glycomycetales</taxon>
        <taxon>Glycomycetaceae</taxon>
        <taxon>Salininema</taxon>
    </lineage>
</organism>
<comment type="cofactor">
    <cofactor evidence="1">
        <name>Zn(2+)</name>
        <dbReference type="ChEBI" id="CHEBI:29105"/>
    </cofactor>
</comment>
<keyword evidence="7" id="KW-0862">Zinc</keyword>
<dbReference type="InterPro" id="IPR001937">
    <property type="entry name" value="GalP_UDPtransf1"/>
</dbReference>